<evidence type="ECO:0000313" key="3">
    <source>
        <dbReference type="Proteomes" id="UP001175227"/>
    </source>
</evidence>
<dbReference type="EMBL" id="JAUEPR010000001">
    <property type="protein sequence ID" value="KAK0490205.1"/>
    <property type="molecule type" value="Genomic_DNA"/>
</dbReference>
<gene>
    <name evidence="1" type="ORF">IW261DRAFT_432842</name>
    <name evidence="2" type="ORF">IW261DRAFT_505</name>
</gene>
<organism evidence="1 3">
    <name type="scientific">Armillaria novae-zelandiae</name>
    <dbReference type="NCBI Taxonomy" id="153914"/>
    <lineage>
        <taxon>Eukaryota</taxon>
        <taxon>Fungi</taxon>
        <taxon>Dikarya</taxon>
        <taxon>Basidiomycota</taxon>
        <taxon>Agaricomycotina</taxon>
        <taxon>Agaricomycetes</taxon>
        <taxon>Agaricomycetidae</taxon>
        <taxon>Agaricales</taxon>
        <taxon>Marasmiineae</taxon>
        <taxon>Physalacriaceae</taxon>
        <taxon>Armillaria</taxon>
    </lineage>
</organism>
<evidence type="ECO:0000313" key="2">
    <source>
        <dbReference type="EMBL" id="KAK0490205.1"/>
    </source>
</evidence>
<keyword evidence="3" id="KW-1185">Reference proteome</keyword>
<accession>A0AA39P2C3</accession>
<evidence type="ECO:0000313" key="1">
    <source>
        <dbReference type="EMBL" id="KAK0476015.1"/>
    </source>
</evidence>
<protein>
    <submittedName>
        <fullName evidence="1">Uncharacterized protein</fullName>
    </submittedName>
</protein>
<sequence length="410" mass="45483">MVSPEMYSPEPMPHPDLPKLRCLEEVERKLAQKYGMAHEGICIDSTEVRTEAGRRNQSLRAKVTKASLGLLRNNDDEAERLKLHELFHLRSKLSELHIKIGPTPYQASRFWAVLIAIDAYQPTPLHGCVSGALSMKKFLIDELKVPEHRIQCLLGSNNPIPGSPTTPSRANVVNVLYSLIDNVQIKSSDNIVIYYAGHRSSYYCSPAGQCAATGSSTCLNTGVCPIQAMCPMDCDTMNTDGCRIPDISDRELNTLFAQIVRAKGSNLKITLIDGDRYVGSESLGPCLESEIPTISRTSHSNANDMLRVAHASLQHLPRYRSVLSQDWRPDTSFHCLIVSPDFQIAKDSDGGNEWRKEFSRGMIDVLMLGKTEAAYSESSNGLNHIPVSAAVCGSLPNEHLWYPVTWCSRR</sequence>
<reference evidence="1" key="1">
    <citation type="submission" date="2023-06" db="EMBL/GenBank/DDBJ databases">
        <authorList>
            <consortium name="Lawrence Berkeley National Laboratory"/>
            <person name="Ahrendt S."/>
            <person name="Sahu N."/>
            <person name="Indic B."/>
            <person name="Wong-Bajracharya J."/>
            <person name="Merenyi Z."/>
            <person name="Ke H.-M."/>
            <person name="Monk M."/>
            <person name="Kocsube S."/>
            <person name="Drula E."/>
            <person name="Lipzen A."/>
            <person name="Balint B."/>
            <person name="Henrissat B."/>
            <person name="Andreopoulos B."/>
            <person name="Martin F.M."/>
            <person name="Harder C.B."/>
            <person name="Rigling D."/>
            <person name="Ford K.L."/>
            <person name="Foster G.D."/>
            <person name="Pangilinan J."/>
            <person name="Papanicolaou A."/>
            <person name="Barry K."/>
            <person name="LaButti K."/>
            <person name="Viragh M."/>
            <person name="Koriabine M."/>
            <person name="Yan M."/>
            <person name="Riley R."/>
            <person name="Champramary S."/>
            <person name="Plett K.L."/>
            <person name="Tsai I.J."/>
            <person name="Slot J."/>
            <person name="Sipos G."/>
            <person name="Plett J."/>
            <person name="Nagy L.G."/>
            <person name="Grigoriev I.V."/>
        </authorList>
    </citation>
    <scope>NUCLEOTIDE SEQUENCE</scope>
    <source>
        <strain evidence="1">ICMP 16352</strain>
    </source>
</reference>
<comment type="caution">
    <text evidence="1">The sequence shown here is derived from an EMBL/GenBank/DDBJ whole genome shotgun (WGS) entry which is preliminary data.</text>
</comment>
<dbReference type="Gene3D" id="3.40.50.1460">
    <property type="match status" value="1"/>
</dbReference>
<dbReference type="EMBL" id="JAUEPR010000021">
    <property type="protein sequence ID" value="KAK0476015.1"/>
    <property type="molecule type" value="Genomic_DNA"/>
</dbReference>
<name>A0AA39P2C3_9AGAR</name>
<proteinExistence type="predicted"/>
<dbReference type="AlphaFoldDB" id="A0AA39P2C3"/>
<dbReference type="Proteomes" id="UP001175227">
    <property type="component" value="Unassembled WGS sequence"/>
</dbReference>